<gene>
    <name evidence="12" type="ORF">V1264_018516</name>
</gene>
<dbReference type="GO" id="GO:0046872">
    <property type="term" value="F:metal ion binding"/>
    <property type="evidence" value="ECO:0007669"/>
    <property type="project" value="UniProtKB-KW"/>
</dbReference>
<feature type="domain" description="Calpain catalytic" evidence="11">
    <location>
        <begin position="128"/>
        <end position="433"/>
    </location>
</feature>
<evidence type="ECO:0000256" key="10">
    <source>
        <dbReference type="SAM" id="MobiDB-lite"/>
    </source>
</evidence>
<evidence type="ECO:0000259" key="11">
    <source>
        <dbReference type="PROSITE" id="PS50203"/>
    </source>
</evidence>
<dbReference type="CDD" id="cd00044">
    <property type="entry name" value="CysPc"/>
    <property type="match status" value="1"/>
</dbReference>
<evidence type="ECO:0000256" key="7">
    <source>
        <dbReference type="ARBA" id="ARBA00022837"/>
    </source>
</evidence>
<dbReference type="SUPFAM" id="SSF49758">
    <property type="entry name" value="Calpain large subunit, middle domain (domain III)"/>
    <property type="match status" value="1"/>
</dbReference>
<evidence type="ECO:0000313" key="12">
    <source>
        <dbReference type="EMBL" id="KAK7103652.1"/>
    </source>
</evidence>
<keyword evidence="6 9" id="KW-0788">Thiol protease</keyword>
<dbReference type="Pfam" id="PF01067">
    <property type="entry name" value="Calpain_III"/>
    <property type="match status" value="1"/>
</dbReference>
<evidence type="ECO:0000256" key="6">
    <source>
        <dbReference type="ARBA" id="ARBA00022807"/>
    </source>
</evidence>
<keyword evidence="5 9" id="KW-0378">Hydrolase</keyword>
<evidence type="ECO:0000256" key="5">
    <source>
        <dbReference type="ARBA" id="ARBA00022801"/>
    </source>
</evidence>
<evidence type="ECO:0000256" key="9">
    <source>
        <dbReference type="PROSITE-ProRule" id="PRU00239"/>
    </source>
</evidence>
<dbReference type="PROSITE" id="PS00139">
    <property type="entry name" value="THIOL_PROTEASE_CYS"/>
    <property type="match status" value="1"/>
</dbReference>
<dbReference type="Gene3D" id="3.90.70.10">
    <property type="entry name" value="Cysteine proteinases"/>
    <property type="match status" value="1"/>
</dbReference>
<feature type="active site" evidence="8 9">
    <location>
        <position position="350"/>
    </location>
</feature>
<dbReference type="GO" id="GO:0004198">
    <property type="term" value="F:calcium-dependent cysteine-type endopeptidase activity"/>
    <property type="evidence" value="ECO:0007669"/>
    <property type="project" value="InterPro"/>
</dbReference>
<evidence type="ECO:0000256" key="1">
    <source>
        <dbReference type="ARBA" id="ARBA00007623"/>
    </source>
</evidence>
<keyword evidence="3" id="KW-0479">Metal-binding</keyword>
<accession>A0AAN9GCV9</accession>
<evidence type="ECO:0000256" key="2">
    <source>
        <dbReference type="ARBA" id="ARBA00022670"/>
    </source>
</evidence>
<dbReference type="SMART" id="SM00230">
    <property type="entry name" value="CysPc"/>
    <property type="match status" value="1"/>
</dbReference>
<dbReference type="InterPro" id="IPR022683">
    <property type="entry name" value="Calpain_III"/>
</dbReference>
<evidence type="ECO:0000256" key="3">
    <source>
        <dbReference type="ARBA" id="ARBA00022723"/>
    </source>
</evidence>
<dbReference type="PANTHER" id="PTHR10183:SF427">
    <property type="entry name" value="CALPAIN-9-LIKE ISOFORM X1"/>
    <property type="match status" value="1"/>
</dbReference>
<reference evidence="12 13" key="1">
    <citation type="submission" date="2024-02" db="EMBL/GenBank/DDBJ databases">
        <title>Chromosome-scale genome assembly of the rough periwinkle Littorina saxatilis.</title>
        <authorList>
            <person name="De Jode A."/>
            <person name="Faria R."/>
            <person name="Formenti G."/>
            <person name="Sims Y."/>
            <person name="Smith T.P."/>
            <person name="Tracey A."/>
            <person name="Wood J.M.D."/>
            <person name="Zagrodzka Z.B."/>
            <person name="Johannesson K."/>
            <person name="Butlin R.K."/>
            <person name="Leder E.H."/>
        </authorList>
    </citation>
    <scope>NUCLEOTIDE SEQUENCE [LARGE SCALE GENOMIC DNA]</scope>
    <source>
        <strain evidence="12">Snail1</strain>
        <tissue evidence="12">Muscle</tissue>
    </source>
</reference>
<dbReference type="CDD" id="cd00214">
    <property type="entry name" value="Calpain_III"/>
    <property type="match status" value="1"/>
</dbReference>
<dbReference type="InterPro" id="IPR022682">
    <property type="entry name" value="Calpain_domain_III"/>
</dbReference>
<dbReference type="SMART" id="SM00720">
    <property type="entry name" value="calpain_III"/>
    <property type="match status" value="1"/>
</dbReference>
<evidence type="ECO:0000256" key="8">
    <source>
        <dbReference type="PIRSR" id="PIRSR622684-1"/>
    </source>
</evidence>
<dbReference type="InterPro" id="IPR038765">
    <property type="entry name" value="Papain-like_cys_pep_sf"/>
</dbReference>
<dbReference type="InterPro" id="IPR018247">
    <property type="entry name" value="EF_Hand_1_Ca_BS"/>
</dbReference>
<organism evidence="12 13">
    <name type="scientific">Littorina saxatilis</name>
    <dbReference type="NCBI Taxonomy" id="31220"/>
    <lineage>
        <taxon>Eukaryota</taxon>
        <taxon>Metazoa</taxon>
        <taxon>Spiralia</taxon>
        <taxon>Lophotrochozoa</taxon>
        <taxon>Mollusca</taxon>
        <taxon>Gastropoda</taxon>
        <taxon>Caenogastropoda</taxon>
        <taxon>Littorinimorpha</taxon>
        <taxon>Littorinoidea</taxon>
        <taxon>Littorinidae</taxon>
        <taxon>Littorina</taxon>
    </lineage>
</organism>
<name>A0AAN9GCV9_9CAEN</name>
<comment type="similarity">
    <text evidence="1">Belongs to the peptidase C2 family.</text>
</comment>
<dbReference type="FunFam" id="3.90.70.10:FF:000001">
    <property type="entry name" value="Calpain-1 catalytic subunit"/>
    <property type="match status" value="1"/>
</dbReference>
<feature type="region of interest" description="Disordered" evidence="10">
    <location>
        <begin position="1"/>
        <end position="41"/>
    </location>
</feature>
<dbReference type="SUPFAM" id="SSF47473">
    <property type="entry name" value="EF-hand"/>
    <property type="match status" value="1"/>
</dbReference>
<feature type="active site" evidence="8 9">
    <location>
        <position position="374"/>
    </location>
</feature>
<dbReference type="InterPro" id="IPR033883">
    <property type="entry name" value="C2_III"/>
</dbReference>
<dbReference type="InterPro" id="IPR011992">
    <property type="entry name" value="EF-hand-dom_pair"/>
</dbReference>
<dbReference type="PROSITE" id="PS00018">
    <property type="entry name" value="EF_HAND_1"/>
    <property type="match status" value="1"/>
</dbReference>
<dbReference type="EMBL" id="JBAMIC010000008">
    <property type="protein sequence ID" value="KAK7103652.1"/>
    <property type="molecule type" value="Genomic_DNA"/>
</dbReference>
<dbReference type="PROSITE" id="PS50203">
    <property type="entry name" value="CALPAIN_CAT"/>
    <property type="match status" value="1"/>
</dbReference>
<evidence type="ECO:0000313" key="13">
    <source>
        <dbReference type="Proteomes" id="UP001374579"/>
    </source>
</evidence>
<dbReference type="SUPFAM" id="SSF54001">
    <property type="entry name" value="Cysteine proteinases"/>
    <property type="match status" value="1"/>
</dbReference>
<proteinExistence type="inferred from homology"/>
<evidence type="ECO:0000256" key="4">
    <source>
        <dbReference type="ARBA" id="ARBA00022737"/>
    </source>
</evidence>
<dbReference type="GO" id="GO:0005737">
    <property type="term" value="C:cytoplasm"/>
    <property type="evidence" value="ECO:0007669"/>
    <property type="project" value="TreeGrafter"/>
</dbReference>
<feature type="compositionally biased region" description="Gly residues" evidence="10">
    <location>
        <begin position="16"/>
        <end position="27"/>
    </location>
</feature>
<dbReference type="InterPro" id="IPR022684">
    <property type="entry name" value="Calpain_cysteine_protease"/>
</dbReference>
<keyword evidence="7" id="KW-0106">Calcium</keyword>
<dbReference type="AlphaFoldDB" id="A0AAN9GCV9"/>
<dbReference type="InterPro" id="IPR036213">
    <property type="entry name" value="Calpain_III_sf"/>
</dbReference>
<dbReference type="FunFam" id="2.60.120.380:FF:000001">
    <property type="entry name" value="Calpain-1 catalytic subunit"/>
    <property type="match status" value="1"/>
</dbReference>
<dbReference type="Gene3D" id="2.60.120.380">
    <property type="match status" value="1"/>
</dbReference>
<feature type="active site" evidence="8 9">
    <location>
        <position position="188"/>
    </location>
</feature>
<dbReference type="PANTHER" id="PTHR10183">
    <property type="entry name" value="CALPAIN"/>
    <property type="match status" value="1"/>
</dbReference>
<dbReference type="InterPro" id="IPR000169">
    <property type="entry name" value="Pept_cys_AS"/>
</dbReference>
<keyword evidence="13" id="KW-1185">Reference proteome</keyword>
<feature type="region of interest" description="Disordered" evidence="10">
    <location>
        <begin position="53"/>
        <end position="111"/>
    </location>
</feature>
<protein>
    <recommendedName>
        <fullName evidence="11">Calpain catalytic domain-containing protein</fullName>
    </recommendedName>
</protein>
<dbReference type="Gene3D" id="1.10.238.10">
    <property type="entry name" value="EF-hand"/>
    <property type="match status" value="1"/>
</dbReference>
<dbReference type="Proteomes" id="UP001374579">
    <property type="component" value="Unassembled WGS sequence"/>
</dbReference>
<keyword evidence="2 9" id="KW-0645">Protease</keyword>
<comment type="caution">
    <text evidence="12">The sequence shown here is derived from an EMBL/GenBank/DDBJ whole genome shotgun (WGS) entry which is preliminary data.</text>
</comment>
<keyword evidence="4" id="KW-0677">Repeat</keyword>
<sequence>MAFMANPRNHQRDTRGGGSTLPRGGGYPSSAHPHQRDHNHLDYTNISTGRISEASSPFVPIGGDINQELRNRPHLGVKNGDGPSSPNVRGEAPIFHSLEGSRVDSGQGRGDSGFRRIRDHHARPAGPVFEDKDFPPKITSIYYSREPSHRTSSIQWARPEAICAPQKPVFVLAGFNRFDVEQGELGDCWFVAAMACLCDPDHHRLLERVIPPNQSFQDGYTGQFRFNFWHFGEWREVVVDDLLPTSAIDRSLKFVHSTQRNEFWPALMEKAYAKLYGSYEALKGGHMKDSLTDLTGGITESYTLRGEKSNYPRNIVTILFKALERGALIGCGIDGDGRESKLPSGLIAGHAYSVTDLRAVPLQGGDVVLIRIRNPHGTNEWKGHWSDRSSKWQQVHSEERARLGLTKRDDGEFWMDFGDFLGNFDTLDICNLSPDTPTSAPRKWFTVHHHGRWVKHFNAGGRPKSTDSHWANPQYVMKLDDTDDDDDSVCSVIIQLMQKDRRKMKHKGEVLRFIGFVIYKVPPGYSVPLNRDFFERHHAVERSDTFSNSRQIVKRCTLPRGTYVVVPSTWDKDEEADFYMRFFFEKGNVSEYADEPPEKVEVPPPETSPKYREQEDQLKKFFYEKSGEDMEISCFELHEAVNEALKKEPLHREIGLDACRSFVSLMDVDNSGRLGYTEFQYLWSVLRSWKKTFLQHDANNSAKMNSRELRTALASAGYKVSNGMLAAAIFRYADPSGSISLDNFLILMAKLMKLFNVHHKYQKDGKAAFTLQQWVEESLRL</sequence>
<dbReference type="PRINTS" id="PR00704">
    <property type="entry name" value="CALPAIN"/>
</dbReference>
<dbReference type="InterPro" id="IPR001300">
    <property type="entry name" value="Peptidase_C2_calpain_cat"/>
</dbReference>
<dbReference type="Pfam" id="PF00648">
    <property type="entry name" value="Peptidase_C2"/>
    <property type="match status" value="1"/>
</dbReference>
<dbReference type="GO" id="GO:0006508">
    <property type="term" value="P:proteolysis"/>
    <property type="evidence" value="ECO:0007669"/>
    <property type="project" value="UniProtKB-KW"/>
</dbReference>